<dbReference type="GO" id="GO:0005935">
    <property type="term" value="C:cellular bud neck"/>
    <property type="evidence" value="ECO:0007669"/>
    <property type="project" value="TreeGrafter"/>
</dbReference>
<comment type="caution">
    <text evidence="3">The sequence shown here is derived from an EMBL/GenBank/DDBJ whole genome shotgun (WGS) entry which is preliminary data.</text>
</comment>
<dbReference type="HOGENOM" id="CLU_022094_0_0_1"/>
<feature type="region of interest" description="Disordered" evidence="1">
    <location>
        <begin position="424"/>
        <end position="619"/>
    </location>
</feature>
<dbReference type="AlphaFoldDB" id="A0A0B4HDR2"/>
<evidence type="ECO:0000313" key="3">
    <source>
        <dbReference type="EMBL" id="KID90322.1"/>
    </source>
</evidence>
<organism evidence="3 4">
    <name type="scientific">Metarhizium guizhouense (strain ARSEF 977)</name>
    <dbReference type="NCBI Taxonomy" id="1276136"/>
    <lineage>
        <taxon>Eukaryota</taxon>
        <taxon>Fungi</taxon>
        <taxon>Dikarya</taxon>
        <taxon>Ascomycota</taxon>
        <taxon>Pezizomycotina</taxon>
        <taxon>Sordariomycetes</taxon>
        <taxon>Hypocreomycetidae</taxon>
        <taxon>Hypocreales</taxon>
        <taxon>Clavicipitaceae</taxon>
        <taxon>Metarhizium</taxon>
    </lineage>
</organism>
<evidence type="ECO:0000256" key="1">
    <source>
        <dbReference type="SAM" id="MobiDB-lite"/>
    </source>
</evidence>
<evidence type="ECO:0000256" key="2">
    <source>
        <dbReference type="SAM" id="Phobius"/>
    </source>
</evidence>
<gene>
    <name evidence="3" type="ORF">MGU_03027</name>
</gene>
<protein>
    <submittedName>
        <fullName evidence="3">Fibroin-3 related protein</fullName>
    </submittedName>
</protein>
<dbReference type="InterPro" id="IPR037504">
    <property type="entry name" value="PSI_induc_2"/>
</dbReference>
<accession>A0A0B4HDR2</accession>
<dbReference type="OrthoDB" id="5401332at2759"/>
<sequence>MPSVDVAMARSLRPAAWQLIRDAVARSVAQSLTKRNIVTDAQDQITDAKTAFSSWDNCMKAAFCKWPVIGVIIVGSLIILSIVWCIVRCCCCGMSCCCSCFQCLKCCGNCCGCCDPPGDRKNKYLDNPYIPPNHDQSQGYRNQAPMQVHFHPPAQSKFEPQQYAEFDVSKKGDGDALPAMPSWERSGSKKVLVEEEEEVEMSNLKKAPAPSLNHNRRNLPSPTPVSPVSMNYDRQYGHLPGSSSGHMSNHSQQDLLISPQSPGYGQPNQAPYGVPNHGYNNDYFSTNRQSAGFGLDDPYDGHAPMSGANGHAQAGQQSQLYEAPGHQPYNNAPYGAAAAAAAVAGAAGVSGAMAMRNRNQSTGPYDQPYDAPPVVGATMGSGGRQSPALAQSSSPYGLDQIHEQFAEMPAIPVDHDRIHGSALAQQNRSQIPDQAAPRELAGSTPPEGYGMRQPGTADNNASSLVGGRPPYGMDPRMRNSPGPSQTPGSLGENPYAYPPRGSPTPRNDQGYGRGPPSSLDDVNGSYLPASPRQFSPGPERQYSPAPDRQRTPGPRPLTNTVQPPSNTFNQSPPRSPFWNNSGFDFESGYSRPQEDRHHSPPAQAPTTAAYPGQRTYQPR</sequence>
<proteinExistence type="predicted"/>
<keyword evidence="2" id="KW-0812">Transmembrane</keyword>
<feature type="compositionally biased region" description="Polar residues" evidence="1">
    <location>
        <begin position="241"/>
        <end position="269"/>
    </location>
</feature>
<keyword evidence="2" id="KW-1133">Transmembrane helix</keyword>
<feature type="region of interest" description="Disordered" evidence="1">
    <location>
        <begin position="170"/>
        <end position="270"/>
    </location>
</feature>
<dbReference type="EMBL" id="AZNH01000006">
    <property type="protein sequence ID" value="KID90322.1"/>
    <property type="molecule type" value="Genomic_DNA"/>
</dbReference>
<keyword evidence="2" id="KW-0472">Membrane</keyword>
<reference evidence="3 4" key="1">
    <citation type="journal article" date="2014" name="Proc. Natl. Acad. Sci. U.S.A.">
        <title>Trajectory and genomic determinants of fungal-pathogen speciation and host adaptation.</title>
        <authorList>
            <person name="Hu X."/>
            <person name="Xiao G."/>
            <person name="Zheng P."/>
            <person name="Shang Y."/>
            <person name="Su Y."/>
            <person name="Zhang X."/>
            <person name="Liu X."/>
            <person name="Zhan S."/>
            <person name="St Leger R.J."/>
            <person name="Wang C."/>
        </authorList>
    </citation>
    <scope>NUCLEOTIDE SEQUENCE [LARGE SCALE GENOMIC DNA]</scope>
    <source>
        <strain evidence="3 4">ARSEF 977</strain>
    </source>
</reference>
<feature type="compositionally biased region" description="Polar residues" evidence="1">
    <location>
        <begin position="557"/>
        <end position="582"/>
    </location>
</feature>
<dbReference type="PANTHER" id="PTHR40018">
    <property type="entry name" value="[PSI+] INDUCTION PROTEIN 2"/>
    <property type="match status" value="1"/>
</dbReference>
<feature type="region of interest" description="Disordered" evidence="1">
    <location>
        <begin position="358"/>
        <end position="395"/>
    </location>
</feature>
<dbReference type="PANTHER" id="PTHR40018:SF1">
    <property type="entry name" value="[PSI+] INDUCTION PROTEIN 2"/>
    <property type="match status" value="1"/>
</dbReference>
<dbReference type="GO" id="GO:0005886">
    <property type="term" value="C:plasma membrane"/>
    <property type="evidence" value="ECO:0007669"/>
    <property type="project" value="TreeGrafter"/>
</dbReference>
<keyword evidence="4" id="KW-1185">Reference proteome</keyword>
<evidence type="ECO:0000313" key="4">
    <source>
        <dbReference type="Proteomes" id="UP000031192"/>
    </source>
</evidence>
<feature type="compositionally biased region" description="Low complexity" evidence="1">
    <location>
        <begin position="600"/>
        <end position="611"/>
    </location>
</feature>
<feature type="transmembrane region" description="Helical" evidence="2">
    <location>
        <begin position="66"/>
        <end position="87"/>
    </location>
</feature>
<dbReference type="Proteomes" id="UP000031192">
    <property type="component" value="Unassembled WGS sequence"/>
</dbReference>
<name>A0A0B4HDR2_METGA</name>